<keyword evidence="8" id="KW-0443">Lipid metabolism</keyword>
<dbReference type="InterPro" id="IPR011011">
    <property type="entry name" value="Znf_FYVE_PHD"/>
</dbReference>
<organism evidence="18 19">
    <name type="scientific">Pelusios castaneus</name>
    <name type="common">West African mud turtle</name>
    <dbReference type="NCBI Taxonomy" id="367368"/>
    <lineage>
        <taxon>Eukaryota</taxon>
        <taxon>Metazoa</taxon>
        <taxon>Chordata</taxon>
        <taxon>Craniata</taxon>
        <taxon>Vertebrata</taxon>
        <taxon>Euteleostomi</taxon>
        <taxon>Archelosauria</taxon>
        <taxon>Testudinata</taxon>
        <taxon>Testudines</taxon>
        <taxon>Pleurodira</taxon>
        <taxon>Pelomedusidae</taxon>
        <taxon>Pelusios</taxon>
    </lineage>
</organism>
<dbReference type="GO" id="GO:0019903">
    <property type="term" value="F:protein phosphatase binding"/>
    <property type="evidence" value="ECO:0007669"/>
    <property type="project" value="TreeGrafter"/>
</dbReference>
<feature type="region of interest" description="Disordered" evidence="15">
    <location>
        <begin position="817"/>
        <end position="864"/>
    </location>
</feature>
<reference evidence="18" key="1">
    <citation type="submission" date="2025-08" db="UniProtKB">
        <authorList>
            <consortium name="Ensembl"/>
        </authorList>
    </citation>
    <scope>IDENTIFICATION</scope>
</reference>
<dbReference type="GO" id="GO:0046474">
    <property type="term" value="P:glycerophospholipid biosynthetic process"/>
    <property type="evidence" value="ECO:0007669"/>
    <property type="project" value="UniProtKB-ARBA"/>
</dbReference>
<dbReference type="PANTHER" id="PTHR10807">
    <property type="entry name" value="MYOTUBULARIN-RELATED"/>
    <property type="match status" value="1"/>
</dbReference>
<feature type="region of interest" description="Disordered" evidence="15">
    <location>
        <begin position="590"/>
        <end position="670"/>
    </location>
</feature>
<comment type="similarity">
    <text evidence="2">Belongs to the protein-tyrosine phosphatase family. Non-receptor class myotubularin subfamily.</text>
</comment>
<comment type="subcellular location">
    <subcellularLocation>
        <location evidence="1">Membrane</location>
    </subcellularLocation>
</comment>
<dbReference type="Pfam" id="PF06602">
    <property type="entry name" value="Myotub-related"/>
    <property type="match status" value="1"/>
</dbReference>
<dbReference type="InterPro" id="IPR029021">
    <property type="entry name" value="Prot-tyrosine_phosphatase-like"/>
</dbReference>
<evidence type="ECO:0000256" key="14">
    <source>
        <dbReference type="SAM" id="Coils"/>
    </source>
</evidence>
<dbReference type="InterPro" id="IPR010569">
    <property type="entry name" value="Myotubularin-like_Pase_dom"/>
</dbReference>
<dbReference type="SUPFAM" id="SSF57903">
    <property type="entry name" value="FYVE/PHD zinc finger"/>
    <property type="match status" value="1"/>
</dbReference>
<keyword evidence="9" id="KW-0472">Membrane</keyword>
<feature type="compositionally biased region" description="Pro residues" evidence="15">
    <location>
        <begin position="826"/>
        <end position="835"/>
    </location>
</feature>
<keyword evidence="7" id="KW-0862">Zinc</keyword>
<proteinExistence type="inferred from homology"/>
<dbReference type="Gene3D" id="3.90.190.10">
    <property type="entry name" value="Protein tyrosine phosphatase superfamily"/>
    <property type="match status" value="1"/>
</dbReference>
<keyword evidence="5 13" id="KW-0863">Zinc-finger</keyword>
<evidence type="ECO:0000256" key="1">
    <source>
        <dbReference type="ARBA" id="ARBA00004370"/>
    </source>
</evidence>
<feature type="domain" description="FYVE-type" evidence="16">
    <location>
        <begin position="1085"/>
        <end position="1145"/>
    </location>
</feature>
<evidence type="ECO:0000256" key="12">
    <source>
        <dbReference type="PIRSR" id="PIRSR630564-2"/>
    </source>
</evidence>
<evidence type="ECO:0000256" key="2">
    <source>
        <dbReference type="ARBA" id="ARBA00007471"/>
    </source>
</evidence>
<feature type="active site" description="Phosphocysteine intermediate" evidence="11">
    <location>
        <position position="413"/>
    </location>
</feature>
<dbReference type="InterPro" id="IPR016130">
    <property type="entry name" value="Tyr_Pase_AS"/>
</dbReference>
<dbReference type="FunFam" id="3.30.40.10:FF:000073">
    <property type="entry name" value="myotubularin-related protein 4 isoform X2"/>
    <property type="match status" value="1"/>
</dbReference>
<feature type="region of interest" description="Disordered" evidence="15">
    <location>
        <begin position="998"/>
        <end position="1022"/>
    </location>
</feature>
<dbReference type="SUPFAM" id="SSF50729">
    <property type="entry name" value="PH domain-like"/>
    <property type="match status" value="1"/>
</dbReference>
<evidence type="ECO:0000256" key="5">
    <source>
        <dbReference type="ARBA" id="ARBA00022771"/>
    </source>
</evidence>
<evidence type="ECO:0000256" key="13">
    <source>
        <dbReference type="PROSITE-ProRule" id="PRU00091"/>
    </source>
</evidence>
<evidence type="ECO:0000259" key="17">
    <source>
        <dbReference type="PROSITE" id="PS51339"/>
    </source>
</evidence>
<keyword evidence="14" id="KW-0175">Coiled coil</keyword>
<keyword evidence="6" id="KW-0378">Hydrolase</keyword>
<feature type="binding site" evidence="12">
    <location>
        <begin position="351"/>
        <end position="352"/>
    </location>
    <ligand>
        <name>substrate</name>
    </ligand>
</feature>
<evidence type="ECO:0000256" key="4">
    <source>
        <dbReference type="ARBA" id="ARBA00022723"/>
    </source>
</evidence>
<dbReference type="SMART" id="SM00064">
    <property type="entry name" value="FYVE"/>
    <property type="match status" value="1"/>
</dbReference>
<feature type="binding site" evidence="12">
    <location>
        <begin position="413"/>
        <end position="419"/>
    </location>
    <ligand>
        <name>substrate</name>
    </ligand>
</feature>
<dbReference type="GO" id="GO:0052629">
    <property type="term" value="F:phosphatidylinositol-3,5-bisphosphate 3-phosphatase activity"/>
    <property type="evidence" value="ECO:0007669"/>
    <property type="project" value="UniProtKB-EC"/>
</dbReference>
<dbReference type="CDD" id="cd14586">
    <property type="entry name" value="PTP-MTMR3"/>
    <property type="match status" value="1"/>
</dbReference>
<reference evidence="18" key="2">
    <citation type="submission" date="2025-09" db="UniProtKB">
        <authorList>
            <consortium name="Ensembl"/>
        </authorList>
    </citation>
    <scope>IDENTIFICATION</scope>
</reference>
<dbReference type="InterPro" id="IPR046352">
    <property type="entry name" value="MTMR3_PTP"/>
</dbReference>
<evidence type="ECO:0000256" key="6">
    <source>
        <dbReference type="ARBA" id="ARBA00022801"/>
    </source>
</evidence>
<accession>A0A8C8RFX5</accession>
<dbReference type="GO" id="GO:0061952">
    <property type="term" value="P:midbody abscission"/>
    <property type="evidence" value="ECO:0007669"/>
    <property type="project" value="UniProtKB-ARBA"/>
</dbReference>
<evidence type="ECO:0000256" key="10">
    <source>
        <dbReference type="ARBA" id="ARBA00032571"/>
    </source>
</evidence>
<dbReference type="GO" id="GO:0010506">
    <property type="term" value="P:regulation of autophagy"/>
    <property type="evidence" value="ECO:0007669"/>
    <property type="project" value="TreeGrafter"/>
</dbReference>
<feature type="binding site" evidence="12">
    <location>
        <begin position="326"/>
        <end position="329"/>
    </location>
    <ligand>
        <name>substrate</name>
    </ligand>
</feature>
<evidence type="ECO:0000256" key="8">
    <source>
        <dbReference type="ARBA" id="ARBA00023098"/>
    </source>
</evidence>
<dbReference type="GO" id="GO:0046856">
    <property type="term" value="P:phosphatidylinositol dephosphorylation"/>
    <property type="evidence" value="ECO:0007669"/>
    <property type="project" value="UniProtKB-ARBA"/>
</dbReference>
<evidence type="ECO:0000256" key="3">
    <source>
        <dbReference type="ARBA" id="ARBA00012903"/>
    </source>
</evidence>
<keyword evidence="19" id="KW-1185">Reference proteome</keyword>
<feature type="compositionally biased region" description="Polar residues" evidence="15">
    <location>
        <begin position="841"/>
        <end position="855"/>
    </location>
</feature>
<evidence type="ECO:0000256" key="11">
    <source>
        <dbReference type="PIRSR" id="PIRSR630564-1"/>
    </source>
</evidence>
<dbReference type="GO" id="GO:0060090">
    <property type="term" value="F:molecular adaptor activity"/>
    <property type="evidence" value="ECO:0007669"/>
    <property type="project" value="UniProtKB-ARBA"/>
</dbReference>
<dbReference type="GO" id="GO:0004722">
    <property type="term" value="F:protein serine/threonine phosphatase activity"/>
    <property type="evidence" value="ECO:0007669"/>
    <property type="project" value="UniProtKB-ARBA"/>
</dbReference>
<name>A0A8C8RFX5_9SAUR</name>
<dbReference type="InterPro" id="IPR030564">
    <property type="entry name" value="Myotubularin"/>
</dbReference>
<dbReference type="Ensembl" id="ENSPCET00000004637.1">
    <property type="protein sequence ID" value="ENSPCEP00000004486.1"/>
    <property type="gene ID" value="ENSPCEG00000003569.1"/>
</dbReference>
<protein>
    <recommendedName>
        <fullName evidence="3">phosphatidylinositol-3,5-bisphosphate 3-phosphatase</fullName>
        <ecNumber evidence="3">3.1.3.95</ecNumber>
    </recommendedName>
    <alternativeName>
        <fullName evidence="10">Phosphatidylinositol-3,5-bisphosphate 3-phosphatase</fullName>
    </alternativeName>
</protein>
<dbReference type="PANTHER" id="PTHR10807:SF66">
    <property type="entry name" value="MYOTUBULARIN-RELATED PROTEIN 3"/>
    <property type="match status" value="1"/>
</dbReference>
<dbReference type="Pfam" id="PF01363">
    <property type="entry name" value="FYVE"/>
    <property type="match status" value="1"/>
</dbReference>
<dbReference type="SUPFAM" id="SSF52799">
    <property type="entry name" value="(Phosphotyrosine protein) phosphatases II"/>
    <property type="match status" value="1"/>
</dbReference>
<dbReference type="SMART" id="SM00404">
    <property type="entry name" value="PTPc_motif"/>
    <property type="match status" value="1"/>
</dbReference>
<feature type="compositionally biased region" description="Polar residues" evidence="15">
    <location>
        <begin position="614"/>
        <end position="636"/>
    </location>
</feature>
<dbReference type="GO" id="GO:0004438">
    <property type="term" value="F:phosphatidylinositol-3-phosphate phosphatase activity"/>
    <property type="evidence" value="ECO:0007669"/>
    <property type="project" value="InterPro"/>
</dbReference>
<dbReference type="AlphaFoldDB" id="A0A8C8RFX5"/>
<evidence type="ECO:0000313" key="19">
    <source>
        <dbReference type="Proteomes" id="UP000694393"/>
    </source>
</evidence>
<evidence type="ECO:0000256" key="15">
    <source>
        <dbReference type="SAM" id="MobiDB-lite"/>
    </source>
</evidence>
<feature type="domain" description="Myotubularin phosphatase" evidence="17">
    <location>
        <begin position="155"/>
        <end position="576"/>
    </location>
</feature>
<feature type="compositionally biased region" description="Polar residues" evidence="15">
    <location>
        <begin position="1002"/>
        <end position="1011"/>
    </location>
</feature>
<dbReference type="InterPro" id="IPR003595">
    <property type="entry name" value="Tyr_Pase_cat"/>
</dbReference>
<dbReference type="PROSITE" id="PS00383">
    <property type="entry name" value="TYR_PHOSPHATASE_1"/>
    <property type="match status" value="1"/>
</dbReference>
<dbReference type="InterPro" id="IPR013083">
    <property type="entry name" value="Znf_RING/FYVE/PHD"/>
</dbReference>
<evidence type="ECO:0000256" key="9">
    <source>
        <dbReference type="ARBA" id="ARBA00023136"/>
    </source>
</evidence>
<dbReference type="GO" id="GO:0005829">
    <property type="term" value="C:cytosol"/>
    <property type="evidence" value="ECO:0007669"/>
    <property type="project" value="UniProtKB-ARBA"/>
</dbReference>
<dbReference type="PROSITE" id="PS50178">
    <property type="entry name" value="ZF_FYVE"/>
    <property type="match status" value="1"/>
</dbReference>
<dbReference type="Gene3D" id="3.30.40.10">
    <property type="entry name" value="Zinc/RING finger domain, C3HC4 (zinc finger)"/>
    <property type="match status" value="1"/>
</dbReference>
<evidence type="ECO:0000256" key="7">
    <source>
        <dbReference type="ARBA" id="ARBA00022833"/>
    </source>
</evidence>
<dbReference type="GO" id="GO:0016020">
    <property type="term" value="C:membrane"/>
    <property type="evidence" value="ECO:0007669"/>
    <property type="project" value="UniProtKB-SubCell"/>
</dbReference>
<keyword evidence="4" id="KW-0479">Metal-binding</keyword>
<evidence type="ECO:0000259" key="16">
    <source>
        <dbReference type="PROSITE" id="PS50178"/>
    </source>
</evidence>
<evidence type="ECO:0000313" key="18">
    <source>
        <dbReference type="Ensembl" id="ENSPCEP00000004486.1"/>
    </source>
</evidence>
<dbReference type="CDD" id="cd15732">
    <property type="entry name" value="FYVE_MTMR3"/>
    <property type="match status" value="1"/>
</dbReference>
<dbReference type="GO" id="GO:0008270">
    <property type="term" value="F:zinc ion binding"/>
    <property type="evidence" value="ECO:0007669"/>
    <property type="project" value="UniProtKB-KW"/>
</dbReference>
<dbReference type="PROSITE" id="PS51339">
    <property type="entry name" value="PPASE_MYOTUBULARIN"/>
    <property type="match status" value="1"/>
</dbReference>
<feature type="coiled-coil region" evidence="14">
    <location>
        <begin position="1038"/>
        <end position="1065"/>
    </location>
</feature>
<dbReference type="Proteomes" id="UP000694393">
    <property type="component" value="Unplaced"/>
</dbReference>
<dbReference type="InterPro" id="IPR017455">
    <property type="entry name" value="Znf_FYVE-rel"/>
</dbReference>
<dbReference type="EC" id="3.1.3.95" evidence="3"/>
<sequence length="1164" mass="130672">MDEETQHSLECIQANQIFPRKQLIREDENLQVPFFELHGESTEYVGRGEDAIIALSNYRLHIKFKESVVNVPLQLIESVECRDIFQLHLTCKDCKVIRCQFSTFEQCQEWLKRLNNSIRPPLKIEDLFSFAYHAWCMEVYASEKEQHGDLCRPGEHVTSRFKNEVERMGFDMNNAWRISNINEKYKLCGSYPQELIVPAWITDKELESVASFRSWKRIPAVVYRHQSNGAVISRCGQPEVSWWGWRNADDEHLVQSVAKACASDSRSKSSKLINGNCSRDFSNGGDLSDVEFDSSISNASGAESLAIQPQKLLILDARSYAAAVANRAKGGGCECPEYYPNCEVVFMGMANIHSIRKSFQSLRLLCTQMPDPGNWLSALESTKWLHHLSVLLKSALLVVHAVDRDQRPVLVHCSDGWDRTPQIVALSKLLLDPYYRTIEGFQVLVEMEWLDFGHKFADRCGHGENSDDLNERCPVFLQWLDCVHQLQRQFPCSFEFNEAFLVKLVQHTYSCLFGTFLCNNAKERGEKHTQERTCSVWSLLRAANKAFKNLLYSSQSETVLYPVCHVRNLMLWSAVYLPCSSPTTPTDDTCAPYPVPGSSPEDQSLGRLPKTRSFDNLTTACDSNVPTTNRRSSDPSLNEKWQEHRRSLELSGLGNPGDDPFDGDSLNKQGRAPVGAELSVAAGVAEGQMENILQEATKEDVGLEELLRGSVETAGKEDEEESILDKEKRTENPDWYVGGLYEKTATDTDTLINNLVLTPHPVSQGASEFKGEEEEALALSSSIQKLPQGKGPQMIPMESIVNSDIQKNVEEAVSKLHVEAESPLSTPEPSPPLPIPIQQEAKPSNMESSTETLTENGAKPELDQKSPCHRLHVMDNSADGLAQPMENRPEGENTIELHTKVNRTSRSSNTHSPMPSLCALPLIECKDEIVCNGEVETENKVTEKPAEFSITQKYPAANGHCVNGEDDGIKASLSRQVSTASCSSVQLHLRNVHHKWVHGSSERQQTVSSPDQPARSHLDDDGMPIYTDVIQQRLRQIETGHQQEVEILKKQVQELRSRLESHYLNSSLRFNGDYGDEVVTRWLPDHLAAHCYGCESTFWLASRKHHCRNCGNVFCSSCCNQKVPVPSQQLFEPSRVCKSCYSSLHPSSSSLDLELDKPIAATSN</sequence>
<dbReference type="InterPro" id="IPR000306">
    <property type="entry name" value="Znf_FYVE"/>
</dbReference>